<dbReference type="Proteomes" id="UP001257627">
    <property type="component" value="Unassembled WGS sequence"/>
</dbReference>
<dbReference type="EMBL" id="JARAKF010000006">
    <property type="protein sequence ID" value="MDU9002115.1"/>
    <property type="molecule type" value="Genomic_DNA"/>
</dbReference>
<gene>
    <name evidence="1" type="ORF">PU648_60130</name>
</gene>
<name>A0ABU3V7H0_9ACTN</name>
<accession>A0ABU3V7H0</accession>
<organism evidence="1 2">
    <name type="scientific">Streptomyces mirabilis</name>
    <dbReference type="NCBI Taxonomy" id="68239"/>
    <lineage>
        <taxon>Bacteria</taxon>
        <taxon>Bacillati</taxon>
        <taxon>Actinomycetota</taxon>
        <taxon>Actinomycetes</taxon>
        <taxon>Kitasatosporales</taxon>
        <taxon>Streptomycetaceae</taxon>
        <taxon>Streptomyces</taxon>
    </lineage>
</organism>
<keyword evidence="2" id="KW-1185">Reference proteome</keyword>
<reference evidence="1 2" key="1">
    <citation type="submission" date="2023-02" db="EMBL/GenBank/DDBJ databases">
        <authorList>
            <person name="Maleckis M."/>
        </authorList>
    </citation>
    <scope>NUCLEOTIDE SEQUENCE [LARGE SCALE GENOMIC DNA]</scope>
    <source>
        <strain evidence="1 2">P8-A2</strain>
    </source>
</reference>
<comment type="caution">
    <text evidence="1">The sequence shown here is derived from an EMBL/GenBank/DDBJ whole genome shotgun (WGS) entry which is preliminary data.</text>
</comment>
<evidence type="ECO:0000313" key="1">
    <source>
        <dbReference type="EMBL" id="MDU9002115.1"/>
    </source>
</evidence>
<protein>
    <submittedName>
        <fullName evidence="1">Uncharacterized protein</fullName>
    </submittedName>
</protein>
<evidence type="ECO:0000313" key="2">
    <source>
        <dbReference type="Proteomes" id="UP001257627"/>
    </source>
</evidence>
<sequence>MASELKYGDQIHLQNGYNGWQGGYLETLNNHTTAGLKHYAAIADSPTRGTGTGTWEIISASGKAAGRPVLSGDLVHRSRVVYLRYRVAR</sequence>
<proteinExistence type="predicted"/>
<dbReference type="RefSeq" id="WP_266997871.1">
    <property type="nucleotide sequence ID" value="NZ_CP107955.1"/>
</dbReference>